<keyword evidence="3" id="KW-1185">Reference proteome</keyword>
<accession>A0ABZ0ELR6</accession>
<feature type="region of interest" description="Disordered" evidence="1">
    <location>
        <begin position="1"/>
        <end position="21"/>
    </location>
</feature>
<sequence length="40" mass="4261">MGPVERGATSNAIGAPEHAPDGDFKLFRSSAFTSRIIKDL</sequence>
<gene>
    <name evidence="2" type="ORF">RW095_14520</name>
</gene>
<evidence type="ECO:0000313" key="2">
    <source>
        <dbReference type="EMBL" id="WOD17048.1"/>
    </source>
</evidence>
<dbReference type="EMBL" id="CP136512">
    <property type="protein sequence ID" value="WOD17048.1"/>
    <property type="molecule type" value="Genomic_DNA"/>
</dbReference>
<evidence type="ECO:0000256" key="1">
    <source>
        <dbReference type="SAM" id="MobiDB-lite"/>
    </source>
</evidence>
<reference evidence="2 3" key="1">
    <citation type="submission" date="2023-10" db="EMBL/GenBank/DDBJ databases">
        <title>Surface-active antibiotics is a multifunctional adaptation for post-fire microbes.</title>
        <authorList>
            <person name="Liu M.D."/>
            <person name="Du Y."/>
            <person name="Koupaei S.K."/>
            <person name="Kim N.R."/>
            <person name="Zhang W."/>
            <person name="Traxler M.F."/>
        </authorList>
    </citation>
    <scope>NUCLEOTIDE SEQUENCE [LARGE SCALE GENOMIC DNA]</scope>
    <source>
        <strain evidence="2 3">F3</strain>
    </source>
</reference>
<proteinExistence type="predicted"/>
<dbReference type="Proteomes" id="UP001302652">
    <property type="component" value="Chromosome 2"/>
</dbReference>
<protein>
    <submittedName>
        <fullName evidence="2">Uncharacterized protein</fullName>
    </submittedName>
</protein>
<name>A0ABZ0ELR6_9BURK</name>
<dbReference type="RefSeq" id="WP_317019632.1">
    <property type="nucleotide sequence ID" value="NZ_CP136512.1"/>
</dbReference>
<evidence type="ECO:0000313" key="3">
    <source>
        <dbReference type="Proteomes" id="UP001302652"/>
    </source>
</evidence>
<organism evidence="2 3">
    <name type="scientific">Paraburkholderia kirstenboschensis</name>
    <dbReference type="NCBI Taxonomy" id="1245436"/>
    <lineage>
        <taxon>Bacteria</taxon>
        <taxon>Pseudomonadati</taxon>
        <taxon>Pseudomonadota</taxon>
        <taxon>Betaproteobacteria</taxon>
        <taxon>Burkholderiales</taxon>
        <taxon>Burkholderiaceae</taxon>
        <taxon>Paraburkholderia</taxon>
    </lineage>
</organism>